<evidence type="ECO:0000256" key="1">
    <source>
        <dbReference type="SAM" id="Coils"/>
    </source>
</evidence>
<sequence length="163" mass="20065">MKEILEHWNSYKEKGSGWQGQRAIDYTLETLIKEEFSRGWTAQDIMDAISVFAMIFFEDRYYWSYGGWNLTTWLKRLDRDNKKLKRWYSWHPNNFVEEVWLSHDFKDAQTKQITKEELYERQKEHYREQYEEYIKDLDTLKKSVLWNLPGCRELIEELKGTEK</sequence>
<dbReference type="EMBL" id="LAZR01004762">
    <property type="protein sequence ID" value="KKN05794.1"/>
    <property type="molecule type" value="Genomic_DNA"/>
</dbReference>
<proteinExistence type="predicted"/>
<protein>
    <submittedName>
        <fullName evidence="2">Uncharacterized protein</fullName>
    </submittedName>
</protein>
<comment type="caution">
    <text evidence="2">The sequence shown here is derived from an EMBL/GenBank/DDBJ whole genome shotgun (WGS) entry which is preliminary data.</text>
</comment>
<accession>A0A0F9MJ19</accession>
<evidence type="ECO:0000313" key="2">
    <source>
        <dbReference type="EMBL" id="KKN05794.1"/>
    </source>
</evidence>
<keyword evidence="1" id="KW-0175">Coiled coil</keyword>
<organism evidence="2">
    <name type="scientific">marine sediment metagenome</name>
    <dbReference type="NCBI Taxonomy" id="412755"/>
    <lineage>
        <taxon>unclassified sequences</taxon>
        <taxon>metagenomes</taxon>
        <taxon>ecological metagenomes</taxon>
    </lineage>
</organism>
<gene>
    <name evidence="2" type="ORF">LCGC14_1083900</name>
</gene>
<feature type="coiled-coil region" evidence="1">
    <location>
        <begin position="116"/>
        <end position="143"/>
    </location>
</feature>
<name>A0A0F9MJ19_9ZZZZ</name>
<reference evidence="2" key="1">
    <citation type="journal article" date="2015" name="Nature">
        <title>Complex archaea that bridge the gap between prokaryotes and eukaryotes.</title>
        <authorList>
            <person name="Spang A."/>
            <person name="Saw J.H."/>
            <person name="Jorgensen S.L."/>
            <person name="Zaremba-Niedzwiedzka K."/>
            <person name="Martijn J."/>
            <person name="Lind A.E."/>
            <person name="van Eijk R."/>
            <person name="Schleper C."/>
            <person name="Guy L."/>
            <person name="Ettema T.J."/>
        </authorList>
    </citation>
    <scope>NUCLEOTIDE SEQUENCE</scope>
</reference>
<dbReference type="AlphaFoldDB" id="A0A0F9MJ19"/>